<evidence type="ECO:0000313" key="2">
    <source>
        <dbReference type="Proteomes" id="UP001163321"/>
    </source>
</evidence>
<organism evidence="1 2">
    <name type="scientific">Peronosclerospora sorghi</name>
    <dbReference type="NCBI Taxonomy" id="230839"/>
    <lineage>
        <taxon>Eukaryota</taxon>
        <taxon>Sar</taxon>
        <taxon>Stramenopiles</taxon>
        <taxon>Oomycota</taxon>
        <taxon>Peronosporomycetes</taxon>
        <taxon>Peronosporales</taxon>
        <taxon>Peronosporaceae</taxon>
        <taxon>Peronosclerospora</taxon>
    </lineage>
</organism>
<protein>
    <submittedName>
        <fullName evidence="1">Uncharacterized protein</fullName>
    </submittedName>
</protein>
<dbReference type="EMBL" id="CM047588">
    <property type="protein sequence ID" value="KAI9905162.1"/>
    <property type="molecule type" value="Genomic_DNA"/>
</dbReference>
<reference evidence="1 2" key="1">
    <citation type="journal article" date="2022" name="bioRxiv">
        <title>The genome of the oomycete Peronosclerospora sorghi, a cosmopolitan pathogen of maize and sorghum, is inflated with dispersed pseudogenes.</title>
        <authorList>
            <person name="Fletcher K."/>
            <person name="Martin F."/>
            <person name="Isakeit T."/>
            <person name="Cavanaugh K."/>
            <person name="Magill C."/>
            <person name="Michelmore R."/>
        </authorList>
    </citation>
    <scope>NUCLEOTIDE SEQUENCE [LARGE SCALE GENOMIC DNA]</scope>
    <source>
        <strain evidence="1">P6</strain>
    </source>
</reference>
<keyword evidence="2" id="KW-1185">Reference proteome</keyword>
<comment type="caution">
    <text evidence="1">The sequence shown here is derived from an EMBL/GenBank/DDBJ whole genome shotgun (WGS) entry which is preliminary data.</text>
</comment>
<accession>A0ACC0VFQ3</accession>
<sequence>MLFRKCNRNNVALKIAVTLKHGYSLSMEPLSIRITQDLSHRSSVSLHHLRNRSSSSSSLSVSACSTCSTVSTYPAPHTSQHGDQFFEDYEVT</sequence>
<gene>
    <name evidence="1" type="ORF">PsorP6_013778</name>
</gene>
<dbReference type="Proteomes" id="UP001163321">
    <property type="component" value="Chromosome 9"/>
</dbReference>
<name>A0ACC0VFQ3_9STRA</name>
<evidence type="ECO:0000313" key="1">
    <source>
        <dbReference type="EMBL" id="KAI9905162.1"/>
    </source>
</evidence>
<proteinExistence type="predicted"/>